<name>A0A0P8AA69_9EURY</name>
<accession>A0A0P8AA69</accession>
<sequence>MAIDKIKPFREFYDNVHGFIKVTELESKIIDSPFFQRLRNIRQLGFVDYVFPGALHNRFNHSLGVLQIADKIVISLQEENDIFSKKRELIRMAALLHDIGHYPLSHIVESVVKEDAKSKIKTSEVSINIEKSGNIVLTGHKVHDLNCELHINRNASADFAHHERMASIVIFQTEIFNILKDGGFSEDKIRYIAQIIAGTYPGPEGLIIHSELDADRFDYLLRDSQETGVIYGIFDMDQIIRNLVYVPEENRFAVNEKARKAVEHYLMCRYFFYSTVIYHKATVAFEWMAKEVYRGLMERKVVSSYFDLIDLFKDIESSKKFLEYNDSYFFNTLNDVAHAKRDWNSDTDYNIQDDYLIELIDNILKRKTLKQAKEEQKLIGLNDKFPSEFLYPIVGESIVKAAKIEECWYIPFEKNLPITELSPYRGLGEPDYPFADKDQSIKIIKNPDYDTGKKRTEYLVDDNTSIIHILSNYKLKINRLYTKNEEYKERINANLKD</sequence>
<dbReference type="SUPFAM" id="SSF109604">
    <property type="entry name" value="HD-domain/PDEase-like"/>
    <property type="match status" value="1"/>
</dbReference>
<evidence type="ECO:0000259" key="1">
    <source>
        <dbReference type="SMART" id="SM00471"/>
    </source>
</evidence>
<dbReference type="GO" id="GO:0006203">
    <property type="term" value="P:dGTP catabolic process"/>
    <property type="evidence" value="ECO:0007669"/>
    <property type="project" value="TreeGrafter"/>
</dbReference>
<evidence type="ECO:0000313" key="2">
    <source>
        <dbReference type="EMBL" id="KPQ45280.1"/>
    </source>
</evidence>
<protein>
    <submittedName>
        <fullName evidence="2">Phosphohydrolase</fullName>
    </submittedName>
</protein>
<dbReference type="PANTHER" id="PTHR11373">
    <property type="entry name" value="DEOXYNUCLEOSIDE TRIPHOSPHATE TRIPHOSPHOHYDROLASE"/>
    <property type="match status" value="1"/>
</dbReference>
<dbReference type="PATRIC" id="fig|1719120.3.peg.184"/>
<keyword evidence="2" id="KW-0378">Hydrolase</keyword>
<dbReference type="Gene3D" id="1.10.3210.10">
    <property type="entry name" value="Hypothetical protein af1432"/>
    <property type="match status" value="1"/>
</dbReference>
<proteinExistence type="predicted"/>
<dbReference type="SMART" id="SM00471">
    <property type="entry name" value="HDc"/>
    <property type="match status" value="1"/>
</dbReference>
<evidence type="ECO:0000313" key="3">
    <source>
        <dbReference type="Proteomes" id="UP000050360"/>
    </source>
</evidence>
<organism evidence="2 3">
    <name type="scientific">Candidatus Methanoperedens nitratireducens</name>
    <dbReference type="NCBI Taxonomy" id="1392998"/>
    <lineage>
        <taxon>Archaea</taxon>
        <taxon>Methanobacteriati</taxon>
        <taxon>Methanobacteriota</taxon>
        <taxon>Stenosarchaea group</taxon>
        <taxon>Methanomicrobia</taxon>
        <taxon>Methanosarcinales</taxon>
        <taxon>ANME-2 cluster</taxon>
        <taxon>Candidatus Methanoperedentaceae</taxon>
        <taxon>Candidatus Methanoperedens</taxon>
    </lineage>
</organism>
<dbReference type="Proteomes" id="UP000050360">
    <property type="component" value="Unassembled WGS sequence"/>
</dbReference>
<dbReference type="InterPro" id="IPR003607">
    <property type="entry name" value="HD/PDEase_dom"/>
</dbReference>
<dbReference type="CDD" id="cd00077">
    <property type="entry name" value="HDc"/>
    <property type="match status" value="1"/>
</dbReference>
<dbReference type="Pfam" id="PF01966">
    <property type="entry name" value="HD"/>
    <property type="match status" value="1"/>
</dbReference>
<reference evidence="2 3" key="1">
    <citation type="submission" date="2015-09" db="EMBL/GenBank/DDBJ databases">
        <title>A metagenomics-based metabolic model of nitrate-dependent anaerobic oxidation of methane by Methanoperedens-like archaea.</title>
        <authorList>
            <person name="Arshad A."/>
            <person name="Speth D.R."/>
            <person name="De Graaf R.M."/>
            <person name="Op Den Camp H.J."/>
            <person name="Jetten M.S."/>
            <person name="Welte C.U."/>
        </authorList>
    </citation>
    <scope>NUCLEOTIDE SEQUENCE [LARGE SCALE GENOMIC DNA]</scope>
</reference>
<dbReference type="InterPro" id="IPR006674">
    <property type="entry name" value="HD_domain"/>
</dbReference>
<dbReference type="PANTHER" id="PTHR11373:SF4">
    <property type="entry name" value="DEOXYNUCLEOSIDE TRIPHOSPHATE TRIPHOSPHOHYDROLASE SAMHD1"/>
    <property type="match status" value="1"/>
</dbReference>
<dbReference type="EMBL" id="LKCM01000015">
    <property type="protein sequence ID" value="KPQ45280.1"/>
    <property type="molecule type" value="Genomic_DNA"/>
</dbReference>
<dbReference type="GO" id="GO:0008832">
    <property type="term" value="F:dGTPase activity"/>
    <property type="evidence" value="ECO:0007669"/>
    <property type="project" value="TreeGrafter"/>
</dbReference>
<gene>
    <name evidence="2" type="ORF">MPEBLZ_00161</name>
</gene>
<dbReference type="InterPro" id="IPR050135">
    <property type="entry name" value="dGTPase-like"/>
</dbReference>
<dbReference type="AlphaFoldDB" id="A0A0P8AA69"/>
<comment type="caution">
    <text evidence="2">The sequence shown here is derived from an EMBL/GenBank/DDBJ whole genome shotgun (WGS) entry which is preliminary data.</text>
</comment>
<feature type="domain" description="HD/PDEase" evidence="1">
    <location>
        <begin position="54"/>
        <end position="229"/>
    </location>
</feature>